<feature type="binding site" evidence="12">
    <location>
        <position position="252"/>
    </location>
    <ligand>
        <name>Zn(2+)</name>
        <dbReference type="ChEBI" id="CHEBI:29105"/>
    </ligand>
</feature>
<dbReference type="Gene3D" id="3.30.1700.10">
    <property type="entry name" value="lpxc deacetylase, domain 2"/>
    <property type="match status" value="1"/>
</dbReference>
<evidence type="ECO:0000313" key="14">
    <source>
        <dbReference type="Proteomes" id="UP001600165"/>
    </source>
</evidence>
<keyword evidence="8 12" id="KW-0378">Hydrolase</keyword>
<keyword evidence="9 12" id="KW-0862">Zinc</keyword>
<dbReference type="HAMAP" id="MF_00388">
    <property type="entry name" value="LpxC"/>
    <property type="match status" value="1"/>
</dbReference>
<evidence type="ECO:0000256" key="3">
    <source>
        <dbReference type="ARBA" id="ARBA00005002"/>
    </source>
</evidence>
<evidence type="ECO:0000256" key="7">
    <source>
        <dbReference type="ARBA" id="ARBA00022723"/>
    </source>
</evidence>
<evidence type="ECO:0000256" key="10">
    <source>
        <dbReference type="ARBA" id="ARBA00023098"/>
    </source>
</evidence>
<evidence type="ECO:0000256" key="4">
    <source>
        <dbReference type="ARBA" id="ARBA00012745"/>
    </source>
</evidence>
<reference evidence="13 14" key="1">
    <citation type="submission" date="2024-10" db="EMBL/GenBank/DDBJ databases">
        <authorList>
            <person name="Ratan Roy A."/>
            <person name="Morales Sandoval P.H."/>
            <person name="De Los Santos Villalobos S."/>
            <person name="Chakraborty S."/>
            <person name="Mukherjee J."/>
        </authorList>
    </citation>
    <scope>NUCLEOTIDE SEQUENCE [LARGE SCALE GENOMIC DNA]</scope>
    <source>
        <strain evidence="13 14">S1</strain>
    </source>
</reference>
<keyword evidence="10 12" id="KW-0443">Lipid metabolism</keyword>
<evidence type="ECO:0000256" key="12">
    <source>
        <dbReference type="HAMAP-Rule" id="MF_00388"/>
    </source>
</evidence>
<organism evidence="13 14">
    <name type="scientific">Almyronema epifaneia S1</name>
    <dbReference type="NCBI Taxonomy" id="2991925"/>
    <lineage>
        <taxon>Bacteria</taxon>
        <taxon>Bacillati</taxon>
        <taxon>Cyanobacteriota</taxon>
        <taxon>Cyanophyceae</taxon>
        <taxon>Nodosilineales</taxon>
        <taxon>Nodosilineaceae</taxon>
        <taxon>Almyronema</taxon>
        <taxon>Almyronema epifaneia</taxon>
    </lineage>
</organism>
<protein>
    <recommendedName>
        <fullName evidence="4 12">UDP-3-O-acyl-N-acetylglucosamine deacetylase</fullName>
        <shortName evidence="12">UDP-3-O-acyl-GlcNAc deacetylase</shortName>
        <ecNumber evidence="4 12">3.5.1.108</ecNumber>
    </recommendedName>
    <alternativeName>
        <fullName evidence="12">UDP-3-O-[R-3-hydroxymyristoyl]-N-acetylglucosamine deacetylase</fullName>
    </alternativeName>
</protein>
<feature type="binding site" evidence="12">
    <location>
        <position position="92"/>
    </location>
    <ligand>
        <name>Zn(2+)</name>
        <dbReference type="ChEBI" id="CHEBI:29105"/>
    </ligand>
</feature>
<keyword evidence="7 12" id="KW-0479">Metal-binding</keyword>
<keyword evidence="14" id="KW-1185">Reference proteome</keyword>
<dbReference type="EC" id="3.5.1.108" evidence="4 12"/>
<comment type="cofactor">
    <cofactor evidence="1 12">
        <name>Zn(2+)</name>
        <dbReference type="ChEBI" id="CHEBI:29105"/>
    </cofactor>
</comment>
<name>A0ABW6IBA6_9CYAN</name>
<dbReference type="PANTHER" id="PTHR33694">
    <property type="entry name" value="UDP-3-O-ACYL-N-ACETYLGLUCOSAMINE DEACETYLASE 1, MITOCHONDRIAL-RELATED"/>
    <property type="match status" value="1"/>
</dbReference>
<dbReference type="PANTHER" id="PTHR33694:SF1">
    <property type="entry name" value="UDP-3-O-ACYL-N-ACETYLGLUCOSAMINE DEACETYLASE 1, MITOCHONDRIAL-RELATED"/>
    <property type="match status" value="1"/>
</dbReference>
<evidence type="ECO:0000256" key="2">
    <source>
        <dbReference type="ARBA" id="ARBA00002923"/>
    </source>
</evidence>
<dbReference type="SUPFAM" id="SSF54211">
    <property type="entry name" value="Ribosomal protein S5 domain 2-like"/>
    <property type="match status" value="2"/>
</dbReference>
<comment type="catalytic activity">
    <reaction evidence="11 12">
        <text>a UDP-3-O-[(3R)-3-hydroxyacyl]-N-acetyl-alpha-D-glucosamine + H2O = a UDP-3-O-[(3R)-3-hydroxyacyl]-alpha-D-glucosamine + acetate</text>
        <dbReference type="Rhea" id="RHEA:67816"/>
        <dbReference type="ChEBI" id="CHEBI:15377"/>
        <dbReference type="ChEBI" id="CHEBI:30089"/>
        <dbReference type="ChEBI" id="CHEBI:137740"/>
        <dbReference type="ChEBI" id="CHEBI:173225"/>
        <dbReference type="EC" id="3.5.1.108"/>
    </reaction>
</comment>
<dbReference type="EMBL" id="JBHZOL010000023">
    <property type="protein sequence ID" value="MFE4105443.1"/>
    <property type="molecule type" value="Genomic_DNA"/>
</dbReference>
<evidence type="ECO:0000256" key="8">
    <source>
        <dbReference type="ARBA" id="ARBA00022801"/>
    </source>
</evidence>
<feature type="active site" description="Proton donor" evidence="12">
    <location>
        <position position="275"/>
    </location>
</feature>
<comment type="caution">
    <text evidence="13">The sequence shown here is derived from an EMBL/GenBank/DDBJ whole genome shotgun (WGS) entry which is preliminary data.</text>
</comment>
<comment type="pathway">
    <text evidence="3 12">Glycolipid biosynthesis; lipid IV(A) biosynthesis; lipid IV(A) from (3R)-3-hydroxytetradecanoyl-[acyl-carrier-protein] and UDP-N-acetyl-alpha-D-glucosamine: step 2/6.</text>
</comment>
<evidence type="ECO:0000256" key="1">
    <source>
        <dbReference type="ARBA" id="ARBA00001947"/>
    </source>
</evidence>
<evidence type="ECO:0000313" key="13">
    <source>
        <dbReference type="EMBL" id="MFE4105443.1"/>
    </source>
</evidence>
<evidence type="ECO:0000256" key="5">
    <source>
        <dbReference type="ARBA" id="ARBA00022516"/>
    </source>
</evidence>
<dbReference type="GO" id="GO:0103117">
    <property type="term" value="F:UDP-3-O-acyl-N-acetylglucosamine deacetylase activity"/>
    <property type="evidence" value="ECO:0007669"/>
    <property type="project" value="UniProtKB-EC"/>
</dbReference>
<evidence type="ECO:0000256" key="11">
    <source>
        <dbReference type="ARBA" id="ARBA00024535"/>
    </source>
</evidence>
<gene>
    <name evidence="12 13" type="primary">lpxC</name>
    <name evidence="13" type="ORF">ACFVKH_04070</name>
</gene>
<sequence>MNLPTSQQVSTPPTLSHCQHTLATAFEKAGVGLHSGQLTQVRVMPAPPQTGRYFVRTDLSEVKIPAVVAAVCQTTLSTELAQAAATVRTVEHLLAALAGMGIDNARIEVDGPELPLLDGSAQEWVTAIAAAGIAAQAEPSLPRSLLTPVQVQQGDAFVSALPAPVPRFTYGIDFELSAIGNQWHSWSPTTDDFAEAIAPARTFGLAHQIEYLRTQGLIKGGSLENALVCDRSGWLNPPLRFENEPVRHKLLDLLGDLSLLGFWPNAHIVAYKASHQLHVQLAAKLSSQCVTSKDAAQMGES</sequence>
<comment type="similarity">
    <text evidence="12">Belongs to the LpxC family.</text>
</comment>
<keyword evidence="6 12" id="KW-0441">Lipid A biosynthesis</keyword>
<evidence type="ECO:0000256" key="6">
    <source>
        <dbReference type="ARBA" id="ARBA00022556"/>
    </source>
</evidence>
<dbReference type="Pfam" id="PF03331">
    <property type="entry name" value="LpxC"/>
    <property type="match status" value="1"/>
</dbReference>
<evidence type="ECO:0000256" key="9">
    <source>
        <dbReference type="ARBA" id="ARBA00022833"/>
    </source>
</evidence>
<dbReference type="InterPro" id="IPR004463">
    <property type="entry name" value="UDP-acyl_GlcNac_deAcase"/>
</dbReference>
<comment type="function">
    <text evidence="2 12">Catalyzes the hydrolysis of UDP-3-O-myristoyl-N-acetylglucosamine to form UDP-3-O-myristoylglucosamine and acetate, the committed step in lipid A biosynthesis.</text>
</comment>
<dbReference type="RefSeq" id="WP_377962006.1">
    <property type="nucleotide sequence ID" value="NZ_JBHZOL010000023.1"/>
</dbReference>
<feature type="binding site" evidence="12">
    <location>
        <position position="248"/>
    </location>
    <ligand>
        <name>Zn(2+)</name>
        <dbReference type="ChEBI" id="CHEBI:29105"/>
    </ligand>
</feature>
<accession>A0ABW6IBA6</accession>
<proteinExistence type="inferred from homology"/>
<dbReference type="InterPro" id="IPR020568">
    <property type="entry name" value="Ribosomal_Su5_D2-typ_SF"/>
</dbReference>
<dbReference type="Proteomes" id="UP001600165">
    <property type="component" value="Unassembled WGS sequence"/>
</dbReference>
<dbReference type="InterPro" id="IPR015870">
    <property type="entry name" value="UDP-acyl_N-AcGlcN_deAcase_N"/>
</dbReference>
<keyword evidence="5 12" id="KW-0444">Lipid biosynthesis</keyword>
<dbReference type="Gene3D" id="3.30.230.20">
    <property type="entry name" value="lpxc deacetylase, domain 1"/>
    <property type="match status" value="1"/>
</dbReference>
<dbReference type="NCBIfam" id="TIGR00325">
    <property type="entry name" value="lpxC"/>
    <property type="match status" value="1"/>
</dbReference>
<dbReference type="InterPro" id="IPR011334">
    <property type="entry name" value="UDP-acyl_GlcNac_deAcase_C"/>
</dbReference>